<dbReference type="AlphaFoldDB" id="A0A3D0W7S3"/>
<comment type="caution">
    <text evidence="3">The sequence shown here is derived from an EMBL/GenBank/DDBJ whole genome shotgun (WGS) entry which is preliminary data.</text>
</comment>
<evidence type="ECO:0000313" key="3">
    <source>
        <dbReference type="EMBL" id="HCB74787.1"/>
    </source>
</evidence>
<dbReference type="GO" id="GO:0005829">
    <property type="term" value="C:cytosol"/>
    <property type="evidence" value="ECO:0007669"/>
    <property type="project" value="TreeGrafter"/>
</dbReference>
<dbReference type="InterPro" id="IPR014001">
    <property type="entry name" value="Helicase_ATP-bd"/>
</dbReference>
<dbReference type="PANTHER" id="PTHR47396:SF1">
    <property type="entry name" value="ATP-DEPENDENT HELICASE IRC3-RELATED"/>
    <property type="match status" value="1"/>
</dbReference>
<dbReference type="GO" id="GO:0003677">
    <property type="term" value="F:DNA binding"/>
    <property type="evidence" value="ECO:0007669"/>
    <property type="project" value="InterPro"/>
</dbReference>
<dbReference type="InterPro" id="IPR050742">
    <property type="entry name" value="Helicase_Restrict-Modif_Enz"/>
</dbReference>
<feature type="domain" description="Helicase ATP-binding" evidence="2">
    <location>
        <begin position="109"/>
        <end position="298"/>
    </location>
</feature>
<dbReference type="Proteomes" id="UP000262699">
    <property type="component" value="Unassembled WGS sequence"/>
</dbReference>
<dbReference type="InterPro" id="IPR013670">
    <property type="entry name" value="EcoEI_R_C_dom"/>
</dbReference>
<feature type="region of interest" description="Disordered" evidence="1">
    <location>
        <begin position="1"/>
        <end position="26"/>
    </location>
</feature>
<dbReference type="CDD" id="cd18032">
    <property type="entry name" value="DEXHc_RE_I_III_res"/>
    <property type="match status" value="1"/>
</dbReference>
<sequence length="848" mass="94005">MIEAKPAGTTLSGVAEQARGYQPQPGQALARWGDPLRFDYQASGTEILFSDRVDPLHRSRRVFSFHRPETLHAWLKAGSSLRARLAEMPPLVADGLRDCQIEAIEGLEASLGSDRPRAFVRMATGAGKTFTAATLAYRLLAHADARRILFLVDRNNLGRQTLKEFQTYRPPGTGRLFTELYNVQRLGAAGLDPPAKVVISTIQRVFAQLTGTELSEEDEEASDFERGWTPPPKQVAYSATMPPETFDIVVVDECHRSIYGSWRQLLDYFDAQIIGLTATPTVQTAAFFDENLVADYPYEKSVADGVNVPFEIFRIRTQIGEHGGRVEKGYTVPVRDRHTRAQTYRLLDDDLTYSPQDLDRSVIARNQIRTVLETYRDTLFTELFPGRTEVPKTLIFAKDDHHAEEIVQIAREVFDQGNDFAKKITYKVGAKYAETVIAEFRNAYNPRIAVTVDMIATGTDVKAIEALIFLRDVRSAVYFEQMRGRGVRTIDPATLATITPGAGVKDRFVLVDAVGVTDSLKTQAIPLERDHGVAFAKLLDQVAAGRCDEDAVSTLAGRLARLDRKLDDAGRAKIEEIAGKPLSALAGELVDAIDADKIEVDAKARHGATVTDAEIEGVAADRREAALAAYNDPALRRVLIELKQASEIVIDDISRDVVVSSAWDEAAATKMTADFGKFLEEHRDALTALRILYGLPAASKRLTYASLEELRETMMRPPWLLEPLALWSAYRRLNADKVRANPARTLTDIVALVRFATGRADTLAPLSSDMAGRFNLWLGREQRAGRSYTQEQLGWLEAIRDYLAANIEVSPSDIQNQFEGRGGIIGARRAFGPRLDTLLDELQDALVA</sequence>
<organism evidence="3 4">
    <name type="scientific">Sphingomonas bacterium</name>
    <dbReference type="NCBI Taxonomy" id="1895847"/>
    <lineage>
        <taxon>Bacteria</taxon>
        <taxon>Pseudomonadati</taxon>
        <taxon>Pseudomonadota</taxon>
        <taxon>Alphaproteobacteria</taxon>
        <taxon>Sphingomonadales</taxon>
        <taxon>Sphingomonadaceae</taxon>
        <taxon>Sphingomonas</taxon>
    </lineage>
</organism>
<dbReference type="GO" id="GO:0005524">
    <property type="term" value="F:ATP binding"/>
    <property type="evidence" value="ECO:0007669"/>
    <property type="project" value="InterPro"/>
</dbReference>
<dbReference type="InterPro" id="IPR006935">
    <property type="entry name" value="Helicase/UvrB_N"/>
</dbReference>
<evidence type="ECO:0000259" key="2">
    <source>
        <dbReference type="PROSITE" id="PS51192"/>
    </source>
</evidence>
<dbReference type="EMBL" id="DOYJ01000039">
    <property type="protein sequence ID" value="HCB74787.1"/>
    <property type="molecule type" value="Genomic_DNA"/>
</dbReference>
<evidence type="ECO:0000313" key="4">
    <source>
        <dbReference type="Proteomes" id="UP000262699"/>
    </source>
</evidence>
<accession>A0A3D0W7S3</accession>
<dbReference type="GO" id="GO:0016787">
    <property type="term" value="F:hydrolase activity"/>
    <property type="evidence" value="ECO:0007669"/>
    <property type="project" value="InterPro"/>
</dbReference>
<reference evidence="3 4" key="1">
    <citation type="journal article" date="2018" name="Nat. Biotechnol.">
        <title>A standardized bacterial taxonomy based on genome phylogeny substantially revises the tree of life.</title>
        <authorList>
            <person name="Parks D.H."/>
            <person name="Chuvochina M."/>
            <person name="Waite D.W."/>
            <person name="Rinke C."/>
            <person name="Skarshewski A."/>
            <person name="Chaumeil P.A."/>
            <person name="Hugenholtz P."/>
        </authorList>
    </citation>
    <scope>NUCLEOTIDE SEQUENCE [LARGE SCALE GENOMIC DNA]</scope>
    <source>
        <strain evidence="3">UBA9015</strain>
    </source>
</reference>
<dbReference type="Gene3D" id="3.40.50.300">
    <property type="entry name" value="P-loop containing nucleotide triphosphate hydrolases"/>
    <property type="match status" value="2"/>
</dbReference>
<proteinExistence type="predicted"/>
<dbReference type="PANTHER" id="PTHR47396">
    <property type="entry name" value="TYPE I RESTRICTION ENZYME ECOKI R PROTEIN"/>
    <property type="match status" value="1"/>
</dbReference>
<dbReference type="Pfam" id="PF04851">
    <property type="entry name" value="ResIII"/>
    <property type="match status" value="1"/>
</dbReference>
<dbReference type="PROSITE" id="PS51192">
    <property type="entry name" value="HELICASE_ATP_BIND_1"/>
    <property type="match status" value="1"/>
</dbReference>
<dbReference type="InterPro" id="IPR027417">
    <property type="entry name" value="P-loop_NTPase"/>
</dbReference>
<protein>
    <submittedName>
        <fullName evidence="3">Restriction endonuclease subunit R</fullName>
    </submittedName>
</protein>
<dbReference type="SUPFAM" id="SSF52540">
    <property type="entry name" value="P-loop containing nucleoside triphosphate hydrolases"/>
    <property type="match status" value="1"/>
</dbReference>
<keyword evidence="3" id="KW-0255">Endonuclease</keyword>
<gene>
    <name evidence="3" type="ORF">DEP91_01200</name>
</gene>
<keyword evidence="3" id="KW-0378">Hydrolase</keyword>
<name>A0A3D0W7S3_9SPHN</name>
<dbReference type="Pfam" id="PF08463">
    <property type="entry name" value="EcoEI_R_C"/>
    <property type="match status" value="1"/>
</dbReference>
<dbReference type="GO" id="GO:0004519">
    <property type="term" value="F:endonuclease activity"/>
    <property type="evidence" value="ECO:0007669"/>
    <property type="project" value="UniProtKB-KW"/>
</dbReference>
<evidence type="ECO:0000256" key="1">
    <source>
        <dbReference type="SAM" id="MobiDB-lite"/>
    </source>
</evidence>
<dbReference type="SMART" id="SM00487">
    <property type="entry name" value="DEXDc"/>
    <property type="match status" value="1"/>
</dbReference>
<dbReference type="GO" id="GO:0006304">
    <property type="term" value="P:DNA modification"/>
    <property type="evidence" value="ECO:0007669"/>
    <property type="project" value="InterPro"/>
</dbReference>
<keyword evidence="3" id="KW-0540">Nuclease</keyword>